<sequence length="184" mass="20704">MSVYKLTYRLKSYLSLIVSADALEEKLGAVTYPKGEPLKDIWHPLEASFYNRYNDNSEGKLPEISDWVGNMVLSAAAFQSLEPLLAPFGEFLPIHVNGVDWYIYNATTIYNCIDESLSSRNVMDGVVMDIAALKFNEAKLGTAPVFRTDYDRRMGVYCSQAFKDAVQAQGFEAVLFREDLTSPM</sequence>
<proteinExistence type="predicted"/>
<evidence type="ECO:0000313" key="2">
    <source>
        <dbReference type="EMBL" id="MFC4363430.1"/>
    </source>
</evidence>
<name>A0ABV8V848_9GAMM</name>
<protein>
    <submittedName>
        <fullName evidence="2">Imm11 family protein</fullName>
    </submittedName>
</protein>
<evidence type="ECO:0000259" key="1">
    <source>
        <dbReference type="Pfam" id="PF07791"/>
    </source>
</evidence>
<dbReference type="Pfam" id="PF07791">
    <property type="entry name" value="Imm11"/>
    <property type="match status" value="1"/>
</dbReference>
<dbReference type="InterPro" id="IPR012433">
    <property type="entry name" value="Imm11"/>
</dbReference>
<dbReference type="RefSeq" id="WP_290261222.1">
    <property type="nucleotide sequence ID" value="NZ_JAUFQG010000004.1"/>
</dbReference>
<dbReference type="EMBL" id="JBHSCX010000020">
    <property type="protein sequence ID" value="MFC4363430.1"/>
    <property type="molecule type" value="Genomic_DNA"/>
</dbReference>
<keyword evidence="3" id="KW-1185">Reference proteome</keyword>
<evidence type="ECO:0000313" key="3">
    <source>
        <dbReference type="Proteomes" id="UP001595840"/>
    </source>
</evidence>
<feature type="domain" description="Immunity MXAN-0049 protein" evidence="1">
    <location>
        <begin position="55"/>
        <end position="178"/>
    </location>
</feature>
<comment type="caution">
    <text evidence="2">The sequence shown here is derived from an EMBL/GenBank/DDBJ whole genome shotgun (WGS) entry which is preliminary data.</text>
</comment>
<organism evidence="2 3">
    <name type="scientific">Simiduia curdlanivorans</name>
    <dbReference type="NCBI Taxonomy" id="1492769"/>
    <lineage>
        <taxon>Bacteria</taxon>
        <taxon>Pseudomonadati</taxon>
        <taxon>Pseudomonadota</taxon>
        <taxon>Gammaproteobacteria</taxon>
        <taxon>Cellvibrionales</taxon>
        <taxon>Cellvibrionaceae</taxon>
        <taxon>Simiduia</taxon>
    </lineage>
</organism>
<gene>
    <name evidence="2" type="ORF">ACFOX3_14030</name>
</gene>
<dbReference type="Proteomes" id="UP001595840">
    <property type="component" value="Unassembled WGS sequence"/>
</dbReference>
<accession>A0ABV8V848</accession>
<reference evidence="3" key="1">
    <citation type="journal article" date="2019" name="Int. J. Syst. Evol. Microbiol.">
        <title>The Global Catalogue of Microorganisms (GCM) 10K type strain sequencing project: providing services to taxonomists for standard genome sequencing and annotation.</title>
        <authorList>
            <consortium name="The Broad Institute Genomics Platform"/>
            <consortium name="The Broad Institute Genome Sequencing Center for Infectious Disease"/>
            <person name="Wu L."/>
            <person name="Ma J."/>
        </authorList>
    </citation>
    <scope>NUCLEOTIDE SEQUENCE [LARGE SCALE GENOMIC DNA]</scope>
    <source>
        <strain evidence="3">CECT 8570</strain>
    </source>
</reference>